<gene>
    <name evidence="1" type="ORF">CGGC5_6322</name>
    <name evidence="2" type="ORF">CGGC5_v003071</name>
</gene>
<proteinExistence type="predicted"/>
<dbReference type="HOGENOM" id="CLU_496063_0_0_1"/>
<organism evidence="1">
    <name type="scientific">Colletotrichum fructicola (strain Nara gc5)</name>
    <name type="common">Anthracnose fungus</name>
    <name type="synonym">Colletotrichum gloeosporioides (strain Nara gc5)</name>
    <dbReference type="NCBI Taxonomy" id="1213859"/>
    <lineage>
        <taxon>Eukaryota</taxon>
        <taxon>Fungi</taxon>
        <taxon>Dikarya</taxon>
        <taxon>Ascomycota</taxon>
        <taxon>Pezizomycotina</taxon>
        <taxon>Sordariomycetes</taxon>
        <taxon>Hypocreomycetidae</taxon>
        <taxon>Glomerellales</taxon>
        <taxon>Glomerellaceae</taxon>
        <taxon>Colletotrichum</taxon>
        <taxon>Colletotrichum gloeosporioides species complex</taxon>
    </lineage>
</organism>
<reference evidence="2 3" key="3">
    <citation type="submission" date="2020-04" db="EMBL/GenBank/DDBJ databases">
        <title>Genome sequencing and assembly of multiple isolates from the Colletotrichum gloeosporioides species complex.</title>
        <authorList>
            <person name="Gan P."/>
            <person name="Shirasu K."/>
        </authorList>
    </citation>
    <scope>NUCLEOTIDE SEQUENCE [LARGE SCALE GENOMIC DNA]</scope>
    <source>
        <strain evidence="2 3">Nara gc5</strain>
    </source>
</reference>
<evidence type="ECO:0000313" key="3">
    <source>
        <dbReference type="Proteomes" id="UP000011096"/>
    </source>
</evidence>
<accession>L2G5Q2</accession>
<name>L2G5Q2_COLFN</name>
<dbReference type="InParanoid" id="L2G5Q2"/>
<dbReference type="AlphaFoldDB" id="L2G5Q2"/>
<dbReference type="STRING" id="1213859.L2G5Q2"/>
<dbReference type="EMBL" id="ANPB02000002">
    <property type="protein sequence ID" value="KAF4489969.1"/>
    <property type="molecule type" value="Genomic_DNA"/>
</dbReference>
<evidence type="ECO:0000313" key="1">
    <source>
        <dbReference type="EMBL" id="ELA33705.1"/>
    </source>
</evidence>
<sequence length="549" mass="62970">MDRIFGEGASKDISSAYNGLLTHSIIGRALDEGVLALIPVEFDDAKGYQVVVIDYWHDCLAIRLDRASPELGVTFLWELEGRMLSFRDGFRPKAQYMWWNYMSSAIAAAWRSKNTHGYYKSKIRVYIEDDDQGGTSPVKHSQFVMELGRAWRQACSGKLYVSDSILTSLVMIAGHHADPKIDDGFDPTKANHEAAAIIVAEQARRGIDDRDRELLGSKAAGESIGLEDWMTRKDNHKLNSRMLALKRLSIIAEKRRSMDGWYDELDKFTSLFETYDGAQVEGVSQEEAFAHIMCGAYCPNPPEGNQRWDPVLHQWGGFRVVRARHLCTPRHRDLLDDWIYDENTPEQWLSAQNGLFLHEDIVQGLKDGVLCIVPDVGVEPDEFGSESDDDSDAEDDEHRQCLKAWQESPIKEYKILLIDPTHPSAKQGKTLSIKQDIISLRQLEGRELKFQTEARPDDNFVRLSFLASIAVASWRKIDQRKRCRRVIDKQIQRACRHWGTWGHEILERFERDWLFDNDFLEAMIACERAYPGEHEVEKAEAEEAFKIFN</sequence>
<evidence type="ECO:0008006" key="4">
    <source>
        <dbReference type="Google" id="ProtNLM"/>
    </source>
</evidence>
<dbReference type="OrthoDB" id="5386595at2759"/>
<dbReference type="EMBL" id="KB020645">
    <property type="protein sequence ID" value="ELA33705.1"/>
    <property type="molecule type" value="Genomic_DNA"/>
</dbReference>
<keyword evidence="3" id="KW-1185">Reference proteome</keyword>
<evidence type="ECO:0000313" key="2">
    <source>
        <dbReference type="EMBL" id="KAF4489969.1"/>
    </source>
</evidence>
<reference evidence="1" key="1">
    <citation type="submission" date="2012-08" db="EMBL/GenBank/DDBJ databases">
        <title>Genome analysis of Colletotrichum orbiculare and Colletotrichum fructicola.</title>
        <authorList>
            <person name="Gan P.H.P."/>
            <person name="Ikeda K."/>
            <person name="Irieda H."/>
            <person name="Narusaka M."/>
            <person name="O'Connell R.J."/>
            <person name="Narusaka Y."/>
            <person name="Takano Y."/>
            <person name="Kubo Y."/>
            <person name="Shirasu K."/>
        </authorList>
    </citation>
    <scope>NUCLEOTIDE SEQUENCE</scope>
    <source>
        <strain evidence="1">Nara gc5</strain>
    </source>
</reference>
<reference evidence="2 3" key="2">
    <citation type="submission" date="2012-08" db="EMBL/GenBank/DDBJ databases">
        <authorList>
            <person name="Gan P.H.P."/>
            <person name="Ikeda K."/>
            <person name="Irieda H."/>
            <person name="Narusaka M."/>
            <person name="O'Connell R.J."/>
            <person name="Narusaka Y."/>
            <person name="Takano Y."/>
            <person name="Kubo Y."/>
            <person name="Shirasu K."/>
        </authorList>
    </citation>
    <scope>NUCLEOTIDE SEQUENCE [LARGE SCALE GENOMIC DNA]</scope>
    <source>
        <strain evidence="2 3">Nara gc5</strain>
    </source>
</reference>
<protein>
    <recommendedName>
        <fullName evidence="4">HNH nuclease domain-containing protein</fullName>
    </recommendedName>
</protein>
<dbReference type="Proteomes" id="UP000011096">
    <property type="component" value="Unassembled WGS sequence"/>
</dbReference>